<gene>
    <name evidence="2" type="ORF">NTEN_LOCUS17800</name>
</gene>
<keyword evidence="3" id="KW-1185">Reference proteome</keyword>
<dbReference type="AlphaFoldDB" id="A0A6H5H9J9"/>
<dbReference type="EMBL" id="CADCXU010026197">
    <property type="protein sequence ID" value="CAB0013189.1"/>
    <property type="molecule type" value="Genomic_DNA"/>
</dbReference>
<accession>A0A6H5H9J9</accession>
<evidence type="ECO:0000313" key="2">
    <source>
        <dbReference type="EMBL" id="CAB0013189.1"/>
    </source>
</evidence>
<proteinExistence type="predicted"/>
<reference evidence="2 3" key="1">
    <citation type="submission" date="2020-02" db="EMBL/GenBank/DDBJ databases">
        <authorList>
            <person name="Ferguson B K."/>
        </authorList>
    </citation>
    <scope>NUCLEOTIDE SEQUENCE [LARGE SCALE GENOMIC DNA]</scope>
</reference>
<protein>
    <submittedName>
        <fullName evidence="2">Uncharacterized protein</fullName>
    </submittedName>
</protein>
<feature type="compositionally biased region" description="Polar residues" evidence="1">
    <location>
        <begin position="147"/>
        <end position="156"/>
    </location>
</feature>
<feature type="compositionally biased region" description="Acidic residues" evidence="1">
    <location>
        <begin position="71"/>
        <end position="90"/>
    </location>
</feature>
<dbReference type="Proteomes" id="UP000479000">
    <property type="component" value="Unassembled WGS sequence"/>
</dbReference>
<feature type="region of interest" description="Disordered" evidence="1">
    <location>
        <begin position="52"/>
        <end position="178"/>
    </location>
</feature>
<evidence type="ECO:0000313" key="3">
    <source>
        <dbReference type="Proteomes" id="UP000479000"/>
    </source>
</evidence>
<organism evidence="2 3">
    <name type="scientific">Nesidiocoris tenuis</name>
    <dbReference type="NCBI Taxonomy" id="355587"/>
    <lineage>
        <taxon>Eukaryota</taxon>
        <taxon>Metazoa</taxon>
        <taxon>Ecdysozoa</taxon>
        <taxon>Arthropoda</taxon>
        <taxon>Hexapoda</taxon>
        <taxon>Insecta</taxon>
        <taxon>Pterygota</taxon>
        <taxon>Neoptera</taxon>
        <taxon>Paraneoptera</taxon>
        <taxon>Hemiptera</taxon>
        <taxon>Heteroptera</taxon>
        <taxon>Panheteroptera</taxon>
        <taxon>Cimicomorpha</taxon>
        <taxon>Miridae</taxon>
        <taxon>Dicyphina</taxon>
        <taxon>Nesidiocoris</taxon>
    </lineage>
</organism>
<feature type="compositionally biased region" description="Basic and acidic residues" evidence="1">
    <location>
        <begin position="107"/>
        <end position="146"/>
    </location>
</feature>
<name>A0A6H5H9J9_9HEMI</name>
<evidence type="ECO:0000256" key="1">
    <source>
        <dbReference type="SAM" id="MobiDB-lite"/>
    </source>
</evidence>
<sequence length="306" mass="35934">MLHVPSNIQTAAGPLSAFELYGQRNARHRQFASLGYPTDRHWENLKKLIEEEEKEKAVEEEEVVYEKEEEKAEEEEKEKAVEEEEEEEEVVYEKEEEKTEEEEKEPAEEKKAEEGEKIKAEEEEKKAEEEEEAAERGGEIDNKCEDNTQCSHTRSFSIDLRRPRPPFHGNRPSALATSSSRRFKLTVIARRIKKRLIRRSCDRHVHRFERFVWFRQVAAGIIDNVPSSFRVASTNCRLLINLLFVEKTKQTRVLKSPTPSRISEKYTYLRLTPSPRLLDVSHRTFSQCTAMQSVFNSKENQWYLTN</sequence>